<dbReference type="eggNOG" id="ENOG50346UT">
    <property type="taxonomic scope" value="Bacteria"/>
</dbReference>
<dbReference type="AlphaFoldDB" id="S3K2U4"/>
<keyword evidence="1" id="KW-0732">Signal</keyword>
<accession>S3K2U4</accession>
<keyword evidence="3" id="KW-1185">Reference proteome</keyword>
<sequence>MKKRFFIFVLFFAFCNIFAHNIEFINTAKIKNAAKYSDKITFLYDNMPFLSGYIPDELWKAPFSKAEYREKLKDILKILSEYPENKNQEYLLLKAYVCEALYHLDEPDSYKAAVQAYTAVDTLKDKDYRYKWFLGSFYAHAGKPFEAIKQFEYILERIPREKLHPDFIADYAYAELLALMPKRAIADLLYYYDATGLDSTTNEMLRSLQDDFIDYKDGEEVPFTEVFRPVERESGKGFFSRLLGLWIPLTSDDQPRFFNLSDGNISIKIRVPIKAAQYSGSTYSIMIASFLSNDKKVTRFIESLPNRKKITLAVPDRYEIYEYSNVQEYIRFGGMHGLAAIVRAPYNRALETEIEEPLKVSSSGDGEGFQILPFKKEFNRYKGELIHIILLDSAEGFYKESVSRYVDLLNSMQIK</sequence>
<proteinExistence type="predicted"/>
<evidence type="ECO:0000313" key="2">
    <source>
        <dbReference type="EMBL" id="EPF31820.1"/>
    </source>
</evidence>
<feature type="signal peptide" evidence="1">
    <location>
        <begin position="1"/>
        <end position="19"/>
    </location>
</feature>
<dbReference type="PATRIC" id="fig|1125699.3.peg.2195"/>
<protein>
    <recommendedName>
        <fullName evidence="4">Tetratricopeptide repeat protein</fullName>
    </recommendedName>
</protein>
<evidence type="ECO:0008006" key="4">
    <source>
        <dbReference type="Google" id="ProtNLM"/>
    </source>
</evidence>
<dbReference type="RefSeq" id="WP_016526429.1">
    <property type="nucleotide sequence ID" value="NZ_KE332518.1"/>
</dbReference>
<reference evidence="2 3" key="1">
    <citation type="submission" date="2013-04" db="EMBL/GenBank/DDBJ databases">
        <title>The Genome Sequence of Treponema maltophilum ATCC 51939.</title>
        <authorList>
            <consortium name="The Broad Institute Genomics Platform"/>
            <person name="Earl A."/>
            <person name="Ward D."/>
            <person name="Feldgarden M."/>
            <person name="Gevers D."/>
            <person name="Leonetti C."/>
            <person name="Blanton J.M."/>
            <person name="Dewhirst F.E."/>
            <person name="Izard J."/>
            <person name="Walker B."/>
            <person name="Young S."/>
            <person name="Zeng Q."/>
            <person name="Gargeya S."/>
            <person name="Fitzgerald M."/>
            <person name="Haas B."/>
            <person name="Abouelleil A."/>
            <person name="Allen A.W."/>
            <person name="Alvarado L."/>
            <person name="Arachchi H.M."/>
            <person name="Berlin A.M."/>
            <person name="Chapman S.B."/>
            <person name="Gainer-Dewar J."/>
            <person name="Goldberg J."/>
            <person name="Griggs A."/>
            <person name="Gujja S."/>
            <person name="Hansen M."/>
            <person name="Howarth C."/>
            <person name="Imamovic A."/>
            <person name="Ireland A."/>
            <person name="Larimer J."/>
            <person name="McCowan C."/>
            <person name="Murphy C."/>
            <person name="Pearson M."/>
            <person name="Poon T.W."/>
            <person name="Priest M."/>
            <person name="Roberts A."/>
            <person name="Saif S."/>
            <person name="Shea T."/>
            <person name="Sisk P."/>
            <person name="Sykes S."/>
            <person name="Wortman J."/>
            <person name="Nusbaum C."/>
            <person name="Birren B."/>
        </authorList>
    </citation>
    <scope>NUCLEOTIDE SEQUENCE [LARGE SCALE GENOMIC DNA]</scope>
    <source>
        <strain evidence="2 3">ATCC 51939</strain>
    </source>
</reference>
<evidence type="ECO:0000313" key="3">
    <source>
        <dbReference type="Proteomes" id="UP000014541"/>
    </source>
</evidence>
<dbReference type="STRING" id="1125699.HMPREF9194_02175"/>
<organism evidence="2 3">
    <name type="scientific">Treponema maltophilum ATCC 51939</name>
    <dbReference type="NCBI Taxonomy" id="1125699"/>
    <lineage>
        <taxon>Bacteria</taxon>
        <taxon>Pseudomonadati</taxon>
        <taxon>Spirochaetota</taxon>
        <taxon>Spirochaetia</taxon>
        <taxon>Spirochaetales</taxon>
        <taxon>Treponemataceae</taxon>
        <taxon>Treponema</taxon>
    </lineage>
</organism>
<feature type="chain" id="PRO_5004522743" description="Tetratricopeptide repeat protein" evidence="1">
    <location>
        <begin position="20"/>
        <end position="415"/>
    </location>
</feature>
<dbReference type="HOGENOM" id="CLU_662120_0_0_12"/>
<comment type="caution">
    <text evidence="2">The sequence shown here is derived from an EMBL/GenBank/DDBJ whole genome shotgun (WGS) entry which is preliminary data.</text>
</comment>
<dbReference type="EMBL" id="ATFF01000006">
    <property type="protein sequence ID" value="EPF31820.1"/>
    <property type="molecule type" value="Genomic_DNA"/>
</dbReference>
<dbReference type="OrthoDB" id="9834362at2"/>
<dbReference type="Proteomes" id="UP000014541">
    <property type="component" value="Unassembled WGS sequence"/>
</dbReference>
<evidence type="ECO:0000256" key="1">
    <source>
        <dbReference type="SAM" id="SignalP"/>
    </source>
</evidence>
<gene>
    <name evidence="2" type="ORF">HMPREF9194_02175</name>
</gene>
<name>S3K2U4_TREMA</name>